<gene>
    <name evidence="2" type="ORF">QTP70_019480</name>
</gene>
<reference evidence="2" key="1">
    <citation type="submission" date="2023-06" db="EMBL/GenBank/DDBJ databases">
        <title>Male Hemibagrus guttatus genome.</title>
        <authorList>
            <person name="Bian C."/>
        </authorList>
    </citation>
    <scope>NUCLEOTIDE SEQUENCE</scope>
    <source>
        <strain evidence="2">Male_cb2023</strain>
        <tissue evidence="2">Muscle</tissue>
    </source>
</reference>
<organism evidence="2 3">
    <name type="scientific">Hemibagrus guttatus</name>
    <dbReference type="NCBI Taxonomy" id="175788"/>
    <lineage>
        <taxon>Eukaryota</taxon>
        <taxon>Metazoa</taxon>
        <taxon>Chordata</taxon>
        <taxon>Craniata</taxon>
        <taxon>Vertebrata</taxon>
        <taxon>Euteleostomi</taxon>
        <taxon>Actinopterygii</taxon>
        <taxon>Neopterygii</taxon>
        <taxon>Teleostei</taxon>
        <taxon>Ostariophysi</taxon>
        <taxon>Siluriformes</taxon>
        <taxon>Bagridae</taxon>
        <taxon>Hemibagrus</taxon>
    </lineage>
</organism>
<proteinExistence type="predicted"/>
<dbReference type="AlphaFoldDB" id="A0AAE0PRJ8"/>
<comment type="caution">
    <text evidence="2">The sequence shown here is derived from an EMBL/GenBank/DDBJ whole genome shotgun (WGS) entry which is preliminary data.</text>
</comment>
<protein>
    <recommendedName>
        <fullName evidence="4">SET domain-containing protein</fullName>
    </recommendedName>
</protein>
<dbReference type="PANTHER" id="PTHR33480:SF1">
    <property type="entry name" value="TYR RECOMBINASE DOMAIN-CONTAINING PROTEIN"/>
    <property type="match status" value="1"/>
</dbReference>
<dbReference type="Proteomes" id="UP001274896">
    <property type="component" value="Unassembled WGS sequence"/>
</dbReference>
<feature type="region of interest" description="Disordered" evidence="1">
    <location>
        <begin position="306"/>
        <end position="325"/>
    </location>
</feature>
<sequence>MKLRRGKASPKKEAADFTATGKDKDGFDVKYISSDKGRGVFSCVHFNKGDFLLEYRGQLINKLECDHRQKVYHDALKVFMFEFRFNGKLLWSINPGEEITYNYGDSEWPWRSKTASEKHQLQPQEMSTTSNEAVSEADPFTPTTAVTLEAIKQREQNEAGTVPEVTTSPRVITDKSETVVPIEDTEKNEAGTVPEVTTSPRVVKDKSETVVPIEDTEKIAVVKEQSGSEGQETIGTSEKTAKNNELDQVADFLGHDIRVHREYYRLPEATIQLAKISKLLLAMEKGRLPDLQGKSLDDIEIEDEINTDGSAGSESENGGEGENLEACTSTPLQIGMRKDQAPNEDEAGAVVQGNVAADAGNSRKRTRTPWSKREEVAVMKYFKSHITKGKLATMVECLQCKTAEDPVLAGRTAQNIRDFVRNRGITLKRKAQCD</sequence>
<dbReference type="SUPFAM" id="SSF82199">
    <property type="entry name" value="SET domain"/>
    <property type="match status" value="1"/>
</dbReference>
<evidence type="ECO:0000256" key="1">
    <source>
        <dbReference type="SAM" id="MobiDB-lite"/>
    </source>
</evidence>
<name>A0AAE0PRJ8_9TELE</name>
<dbReference type="InterPro" id="IPR046341">
    <property type="entry name" value="SET_dom_sf"/>
</dbReference>
<dbReference type="EMBL" id="JAUCMX010000030">
    <property type="protein sequence ID" value="KAK3506735.1"/>
    <property type="molecule type" value="Genomic_DNA"/>
</dbReference>
<evidence type="ECO:0008006" key="4">
    <source>
        <dbReference type="Google" id="ProtNLM"/>
    </source>
</evidence>
<evidence type="ECO:0000313" key="2">
    <source>
        <dbReference type="EMBL" id="KAK3506735.1"/>
    </source>
</evidence>
<dbReference type="PANTHER" id="PTHR33480">
    <property type="entry name" value="SET DOMAIN-CONTAINING PROTEIN-RELATED"/>
    <property type="match status" value="1"/>
</dbReference>
<accession>A0AAE0PRJ8</accession>
<evidence type="ECO:0000313" key="3">
    <source>
        <dbReference type="Proteomes" id="UP001274896"/>
    </source>
</evidence>
<dbReference type="Gene3D" id="2.170.270.10">
    <property type="entry name" value="SET domain"/>
    <property type="match status" value="1"/>
</dbReference>
<keyword evidence="3" id="KW-1185">Reference proteome</keyword>